<reference evidence="14" key="1">
    <citation type="journal article" date="2011" name="Nature">
        <title>A high-resolution map of human evolutionary constraint using 29 mammals.</title>
        <authorList>
            <person name="Lindblad-Toh K."/>
            <person name="Garber M."/>
            <person name="Zuk O."/>
            <person name="Lin M.F."/>
            <person name="Parker B.J."/>
            <person name="Washietl S."/>
            <person name="Kheradpour P."/>
            <person name="Ernst J."/>
            <person name="Jordan G."/>
            <person name="Mauceli E."/>
            <person name="Ward L.D."/>
            <person name="Lowe C.B."/>
            <person name="Holloway A.K."/>
            <person name="Clamp M."/>
            <person name="Gnerre S."/>
            <person name="Alfoldi J."/>
            <person name="Beal K."/>
            <person name="Chang J."/>
            <person name="Clawson H."/>
            <person name="Cuff J."/>
            <person name="Di Palma F."/>
            <person name="Fitzgerald S."/>
            <person name="Flicek P."/>
            <person name="Guttman M."/>
            <person name="Hubisz M.J."/>
            <person name="Jaffe D.B."/>
            <person name="Jungreis I."/>
            <person name="Kent W.J."/>
            <person name="Kostka D."/>
            <person name="Lara M."/>
            <person name="Martins A.L."/>
            <person name="Massingham T."/>
            <person name="Moltke I."/>
            <person name="Raney B.J."/>
            <person name="Rasmussen M.D."/>
            <person name="Robinson J."/>
            <person name="Stark A."/>
            <person name="Vilella A.J."/>
            <person name="Wen J."/>
            <person name="Xie X."/>
            <person name="Zody M.C."/>
            <person name="Baldwin J."/>
            <person name="Bloom T."/>
            <person name="Chin C.W."/>
            <person name="Heiman D."/>
            <person name="Nicol R."/>
            <person name="Nusbaum C."/>
            <person name="Young S."/>
            <person name="Wilkinson J."/>
            <person name="Worley K.C."/>
            <person name="Kovar C.L."/>
            <person name="Muzny D.M."/>
            <person name="Gibbs R.A."/>
            <person name="Cree A."/>
            <person name="Dihn H.H."/>
            <person name="Fowler G."/>
            <person name="Jhangiani S."/>
            <person name="Joshi V."/>
            <person name="Lee S."/>
            <person name="Lewis L.R."/>
            <person name="Nazareth L.V."/>
            <person name="Okwuonu G."/>
            <person name="Santibanez J."/>
            <person name="Warren W.C."/>
            <person name="Mardis E.R."/>
            <person name="Weinstock G.M."/>
            <person name="Wilson R.K."/>
            <person name="Delehaunty K."/>
            <person name="Dooling D."/>
            <person name="Fronik C."/>
            <person name="Fulton L."/>
            <person name="Fulton B."/>
            <person name="Graves T."/>
            <person name="Minx P."/>
            <person name="Sodergren E."/>
            <person name="Birney E."/>
            <person name="Margulies E.H."/>
            <person name="Herrero J."/>
            <person name="Green E.D."/>
            <person name="Haussler D."/>
            <person name="Siepel A."/>
            <person name="Goldman N."/>
            <person name="Pollard K.S."/>
            <person name="Pedersen J.S."/>
            <person name="Lander E.S."/>
            <person name="Kellis M."/>
        </authorList>
    </citation>
    <scope>NUCLEOTIDE SEQUENCE [LARGE SCALE GENOMIC DNA]</scope>
    <source>
        <strain evidence="14">2N</strain>
    </source>
</reference>
<feature type="domain" description="G-protein coupled receptors family 1 profile" evidence="12">
    <location>
        <begin position="49"/>
        <end position="247"/>
    </location>
</feature>
<keyword evidence="14" id="KW-1185">Reference proteome</keyword>
<evidence type="ECO:0000259" key="12">
    <source>
        <dbReference type="PROSITE" id="PS50262"/>
    </source>
</evidence>
<keyword evidence="5" id="KW-0297">G-protein coupled receptor</keyword>
<dbReference type="PANTHER" id="PTHR24249:SF79">
    <property type="entry name" value="TRACE AMINE-ASSOCIATED RECEPTOR 9"/>
    <property type="match status" value="1"/>
</dbReference>
<evidence type="ECO:0000256" key="10">
    <source>
        <dbReference type="ARBA" id="ARBA00023224"/>
    </source>
</evidence>
<feature type="transmembrane region" description="Helical" evidence="11">
    <location>
        <begin position="172"/>
        <end position="198"/>
    </location>
</feature>
<dbReference type="Gene3D" id="1.20.1070.10">
    <property type="entry name" value="Rhodopsin 7-helix transmembrane proteins"/>
    <property type="match status" value="2"/>
</dbReference>
<dbReference type="PANTHER" id="PTHR24249">
    <property type="entry name" value="HISTAMINE RECEPTOR-RELATED G-PROTEIN COUPLED RECEPTOR"/>
    <property type="match status" value="1"/>
</dbReference>
<feature type="transmembrane region" description="Helical" evidence="11">
    <location>
        <begin position="34"/>
        <end position="58"/>
    </location>
</feature>
<reference evidence="13" key="2">
    <citation type="submission" date="2025-08" db="UniProtKB">
        <authorList>
            <consortium name="Ensembl"/>
        </authorList>
    </citation>
    <scope>IDENTIFICATION</scope>
    <source>
        <strain evidence="13">2N</strain>
    </source>
</reference>
<evidence type="ECO:0000256" key="7">
    <source>
        <dbReference type="ARBA" id="ARBA00023157"/>
    </source>
</evidence>
<sequence length="268" mass="29566">MLDNFPQAGPVELCYENLNGSCIKTSYSPGPQAILYAVLGLGAVLAVFGNLLVIIAILHFRQLHTPTNCLIVSLACADFLVGVTVMPFSTVWSVESCWYFGESYCKFHTCFDTSFCFASLFHLCGSLLIDTLLSPCRSQEYLFNLLHREGIEELVLALTCVGGCQAPLNKTWVLLCFLLFFLPTVAMVFIYGKIFLVAKHQARKIESMACQAQSSSESYKESRRKAAKTLGIAVAAFLVSWLPTLLIGKVLRSDSSTANLFLEEPDID</sequence>
<dbReference type="PROSITE" id="PS50262">
    <property type="entry name" value="G_PROTEIN_RECEP_F1_2"/>
    <property type="match status" value="1"/>
</dbReference>
<dbReference type="EMBL" id="AAKN02038120">
    <property type="status" value="NOT_ANNOTATED_CDS"/>
    <property type="molecule type" value="Genomic_DNA"/>
</dbReference>
<evidence type="ECO:0000256" key="1">
    <source>
        <dbReference type="ARBA" id="ARBA00004651"/>
    </source>
</evidence>
<keyword evidence="3 11" id="KW-0812">Transmembrane</keyword>
<feature type="transmembrane region" description="Helical" evidence="11">
    <location>
        <begin position="230"/>
        <end position="251"/>
    </location>
</feature>
<evidence type="ECO:0000256" key="11">
    <source>
        <dbReference type="SAM" id="Phobius"/>
    </source>
</evidence>
<gene>
    <name evidence="13" type="primary">TAAR9</name>
</gene>
<dbReference type="STRING" id="10141.ENSCPOP00000023182"/>
<keyword evidence="9" id="KW-0325">Glycoprotein</keyword>
<keyword evidence="8" id="KW-0675">Receptor</keyword>
<dbReference type="VEuPathDB" id="HostDB:ENSCPOG00000002543"/>
<dbReference type="InterPro" id="IPR017452">
    <property type="entry name" value="GPCR_Rhodpsn_7TM"/>
</dbReference>
<keyword evidence="10" id="KW-0807">Transducer</keyword>
<evidence type="ECO:0000313" key="13">
    <source>
        <dbReference type="Ensembl" id="ENSCPOP00000023182.1"/>
    </source>
</evidence>
<dbReference type="OMA" id="ICIAISW"/>
<feature type="transmembrane region" description="Helical" evidence="11">
    <location>
        <begin position="70"/>
        <end position="94"/>
    </location>
</feature>
<evidence type="ECO:0000256" key="3">
    <source>
        <dbReference type="ARBA" id="ARBA00022692"/>
    </source>
</evidence>
<protein>
    <submittedName>
        <fullName evidence="13">Trace amine associated receptor 9</fullName>
    </submittedName>
</protein>
<keyword evidence="7" id="KW-1015">Disulfide bond</keyword>
<keyword evidence="6 11" id="KW-0472">Membrane</keyword>
<proteinExistence type="predicted"/>
<dbReference type="GO" id="GO:0007189">
    <property type="term" value="P:adenylate cyclase-activating G protein-coupled receptor signaling pathway"/>
    <property type="evidence" value="ECO:0007669"/>
    <property type="project" value="Ensembl"/>
</dbReference>
<dbReference type="Pfam" id="PF00001">
    <property type="entry name" value="7tm_1"/>
    <property type="match status" value="2"/>
</dbReference>
<evidence type="ECO:0000256" key="9">
    <source>
        <dbReference type="ARBA" id="ARBA00023180"/>
    </source>
</evidence>
<dbReference type="InterPro" id="IPR050569">
    <property type="entry name" value="TAAR"/>
</dbReference>
<dbReference type="AlphaFoldDB" id="A0A286XCR3"/>
<comment type="subcellular location">
    <subcellularLocation>
        <location evidence="1">Cell membrane</location>
        <topology evidence="1">Multi-pass membrane protein</topology>
    </subcellularLocation>
</comment>
<evidence type="ECO:0000256" key="2">
    <source>
        <dbReference type="ARBA" id="ARBA00022475"/>
    </source>
</evidence>
<dbReference type="InterPro" id="IPR000276">
    <property type="entry name" value="GPCR_Rhodpsn"/>
</dbReference>
<evidence type="ECO:0000256" key="5">
    <source>
        <dbReference type="ARBA" id="ARBA00023040"/>
    </source>
</evidence>
<evidence type="ECO:0000313" key="14">
    <source>
        <dbReference type="Proteomes" id="UP000005447"/>
    </source>
</evidence>
<organism evidence="13 14">
    <name type="scientific">Cavia porcellus</name>
    <name type="common">Guinea pig</name>
    <dbReference type="NCBI Taxonomy" id="10141"/>
    <lineage>
        <taxon>Eukaryota</taxon>
        <taxon>Metazoa</taxon>
        <taxon>Chordata</taxon>
        <taxon>Craniata</taxon>
        <taxon>Vertebrata</taxon>
        <taxon>Euteleostomi</taxon>
        <taxon>Mammalia</taxon>
        <taxon>Eutheria</taxon>
        <taxon>Euarchontoglires</taxon>
        <taxon>Glires</taxon>
        <taxon>Rodentia</taxon>
        <taxon>Hystricomorpha</taxon>
        <taxon>Caviidae</taxon>
        <taxon>Cavia</taxon>
    </lineage>
</organism>
<keyword evidence="4 11" id="KW-1133">Transmembrane helix</keyword>
<dbReference type="PRINTS" id="PR00237">
    <property type="entry name" value="GPCRRHODOPSN"/>
</dbReference>
<dbReference type="Ensembl" id="ENSCPOT00000002577.3">
    <property type="protein sequence ID" value="ENSCPOP00000023182.1"/>
    <property type="gene ID" value="ENSCPOG00000002543.4"/>
</dbReference>
<dbReference type="GeneTree" id="ENSGT00940000162919"/>
<dbReference type="GO" id="GO:0005886">
    <property type="term" value="C:plasma membrane"/>
    <property type="evidence" value="ECO:0007669"/>
    <property type="project" value="UniProtKB-SubCell"/>
</dbReference>
<dbReference type="GO" id="GO:0001594">
    <property type="term" value="F:trace-amine receptor activity"/>
    <property type="evidence" value="ECO:0007669"/>
    <property type="project" value="Ensembl"/>
</dbReference>
<keyword evidence="2" id="KW-1003">Cell membrane</keyword>
<dbReference type="Proteomes" id="UP000005447">
    <property type="component" value="Unassembled WGS sequence"/>
</dbReference>
<dbReference type="InParanoid" id="A0A286XCR3"/>
<dbReference type="SUPFAM" id="SSF81321">
    <property type="entry name" value="Family A G protein-coupled receptor-like"/>
    <property type="match status" value="1"/>
</dbReference>
<evidence type="ECO:0000256" key="4">
    <source>
        <dbReference type="ARBA" id="ARBA00022989"/>
    </source>
</evidence>
<accession>A0A286XCR3</accession>
<name>A0A286XCR3_CAVPO</name>
<evidence type="ECO:0000256" key="8">
    <source>
        <dbReference type="ARBA" id="ARBA00023170"/>
    </source>
</evidence>
<dbReference type="PRINTS" id="PR01830">
    <property type="entry name" value="TRACEAMINER"/>
</dbReference>
<dbReference type="InterPro" id="IPR009132">
    <property type="entry name" value="TAAR_fam"/>
</dbReference>
<evidence type="ECO:0000256" key="6">
    <source>
        <dbReference type="ARBA" id="ARBA00023136"/>
    </source>
</evidence>
<dbReference type="SMART" id="SM01381">
    <property type="entry name" value="7TM_GPCR_Srsx"/>
    <property type="match status" value="1"/>
</dbReference>
<reference evidence="13" key="3">
    <citation type="submission" date="2025-09" db="UniProtKB">
        <authorList>
            <consortium name="Ensembl"/>
        </authorList>
    </citation>
    <scope>IDENTIFICATION</scope>
    <source>
        <strain evidence="13">2N</strain>
    </source>
</reference>